<dbReference type="CDD" id="cd02440">
    <property type="entry name" value="AdoMet_MTases"/>
    <property type="match status" value="1"/>
</dbReference>
<evidence type="ECO:0000259" key="2">
    <source>
        <dbReference type="Pfam" id="PF08242"/>
    </source>
</evidence>
<evidence type="ECO:0000256" key="1">
    <source>
        <dbReference type="SAM" id="MobiDB-lite"/>
    </source>
</evidence>
<dbReference type="RefSeq" id="WP_346173467.1">
    <property type="nucleotide sequence ID" value="NZ_BAAASD010000004.1"/>
</dbReference>
<proteinExistence type="predicted"/>
<dbReference type="Pfam" id="PF08242">
    <property type="entry name" value="Methyltransf_12"/>
    <property type="match status" value="1"/>
</dbReference>
<dbReference type="InterPro" id="IPR013217">
    <property type="entry name" value="Methyltransf_12"/>
</dbReference>
<evidence type="ECO:0000313" key="4">
    <source>
        <dbReference type="Proteomes" id="UP001500253"/>
    </source>
</evidence>
<dbReference type="Gene3D" id="3.40.50.150">
    <property type="entry name" value="Vaccinia Virus protein VP39"/>
    <property type="match status" value="1"/>
</dbReference>
<gene>
    <name evidence="3" type="ORF">GCM10010246_12680</name>
</gene>
<organism evidence="3 4">
    <name type="scientific">Streptomyces cuspidosporus</name>
    <dbReference type="NCBI Taxonomy" id="66882"/>
    <lineage>
        <taxon>Bacteria</taxon>
        <taxon>Bacillati</taxon>
        <taxon>Actinomycetota</taxon>
        <taxon>Actinomycetes</taxon>
        <taxon>Kitasatosporales</taxon>
        <taxon>Streptomycetaceae</taxon>
        <taxon>Streptomyces</taxon>
    </lineage>
</organism>
<keyword evidence="4" id="KW-1185">Reference proteome</keyword>
<dbReference type="InterPro" id="IPR029063">
    <property type="entry name" value="SAM-dependent_MTases_sf"/>
</dbReference>
<feature type="region of interest" description="Disordered" evidence="1">
    <location>
        <begin position="435"/>
        <end position="458"/>
    </location>
</feature>
<dbReference type="Proteomes" id="UP001500253">
    <property type="component" value="Unassembled WGS sequence"/>
</dbReference>
<feature type="domain" description="Methyltransferase type 12" evidence="2">
    <location>
        <begin position="121"/>
        <end position="221"/>
    </location>
</feature>
<evidence type="ECO:0000313" key="3">
    <source>
        <dbReference type="EMBL" id="GAA2331041.1"/>
    </source>
</evidence>
<protein>
    <recommendedName>
        <fullName evidence="2">Methyltransferase type 12 domain-containing protein</fullName>
    </recommendedName>
</protein>
<comment type="caution">
    <text evidence="3">The sequence shown here is derived from an EMBL/GenBank/DDBJ whole genome shotgun (WGS) entry which is preliminary data.</text>
</comment>
<dbReference type="SUPFAM" id="SSF53335">
    <property type="entry name" value="S-adenosyl-L-methionine-dependent methyltransferases"/>
    <property type="match status" value="1"/>
</dbReference>
<sequence length="508" mass="55662">MTTETQTSTTRERIADLLIQHEQVSRALVLPATGTAPGTTAFVVPAGDTDRAGRASAEEQVEDWQQLYDRLYEDAEPGPWGDNFVGWNSSYDRRPIDRDEMRQWRSRTVERIRDLRPRRVLEIGAGSGLLLSRLARDCVSYWATDLSPVAVDDLARHVADDPALADRVTLRAQPADRVDGLPTGYFDTVVINSVVQLFPSGDYLTTVVNRALTLLAPGGHIFLGDIRDPRSLSCLHTTVAVGRPTARDAAYVLRTARRMRAREEELFVHPDYFARLAHSHPELAGADLRLKRGDYHNELSRHRYDVVLHKTGDDRFTAVANCAELRWGSDAEDTGELVERMRGAELPVRVTGIPNARLAGEFAACRALEAGAGLERARELLAHPERPDAVDPHTLDLLAERAGLHVALAPAQSDPACFEAVFTDAGAHTDPGDGMGAGAPALTGTYRPEQLADEPGSGSLTEIPAAVHRAEAFAARVHDWLRERLPDDELPTAVVSVRTLPPLPEGSH</sequence>
<name>A0ABN3FIT3_9ACTN</name>
<reference evidence="3 4" key="1">
    <citation type="journal article" date="2019" name="Int. J. Syst. Evol. Microbiol.">
        <title>The Global Catalogue of Microorganisms (GCM) 10K type strain sequencing project: providing services to taxonomists for standard genome sequencing and annotation.</title>
        <authorList>
            <consortium name="The Broad Institute Genomics Platform"/>
            <consortium name="The Broad Institute Genome Sequencing Center for Infectious Disease"/>
            <person name="Wu L."/>
            <person name="Ma J."/>
        </authorList>
    </citation>
    <scope>NUCLEOTIDE SEQUENCE [LARGE SCALE GENOMIC DNA]</scope>
    <source>
        <strain evidence="3 4">JCM 4316</strain>
    </source>
</reference>
<dbReference type="EMBL" id="BAAASD010000004">
    <property type="protein sequence ID" value="GAA2331041.1"/>
    <property type="molecule type" value="Genomic_DNA"/>
</dbReference>
<accession>A0ABN3FIT3</accession>